<dbReference type="SUPFAM" id="SSF56042">
    <property type="entry name" value="PurM C-terminal domain-like"/>
    <property type="match status" value="1"/>
</dbReference>
<organism evidence="2 3">
    <name type="scientific">Hymenobacter humi</name>
    <dbReference type="NCBI Taxonomy" id="1411620"/>
    <lineage>
        <taxon>Bacteria</taxon>
        <taxon>Pseudomonadati</taxon>
        <taxon>Bacteroidota</taxon>
        <taxon>Cytophagia</taxon>
        <taxon>Cytophagales</taxon>
        <taxon>Hymenobacteraceae</taxon>
        <taxon>Hymenobacter</taxon>
    </lineage>
</organism>
<keyword evidence="3" id="KW-1185">Reference proteome</keyword>
<dbReference type="InterPro" id="IPR036676">
    <property type="entry name" value="PurM-like_C_sf"/>
</dbReference>
<accession>A0ABW2U508</accession>
<dbReference type="EMBL" id="JBHTEK010000001">
    <property type="protein sequence ID" value="MFC7667540.1"/>
    <property type="molecule type" value="Genomic_DNA"/>
</dbReference>
<feature type="domain" description="PurM-like C-terminal" evidence="1">
    <location>
        <begin position="6"/>
        <end position="87"/>
    </location>
</feature>
<reference evidence="3" key="1">
    <citation type="journal article" date="2019" name="Int. J. Syst. Evol. Microbiol.">
        <title>The Global Catalogue of Microorganisms (GCM) 10K type strain sequencing project: providing services to taxonomists for standard genome sequencing and annotation.</title>
        <authorList>
            <consortium name="The Broad Institute Genomics Platform"/>
            <consortium name="The Broad Institute Genome Sequencing Center for Infectious Disease"/>
            <person name="Wu L."/>
            <person name="Ma J."/>
        </authorList>
    </citation>
    <scope>NUCLEOTIDE SEQUENCE [LARGE SCALE GENOMIC DNA]</scope>
    <source>
        <strain evidence="3">JCM 19635</strain>
    </source>
</reference>
<proteinExistence type="predicted"/>
<dbReference type="Pfam" id="PF02769">
    <property type="entry name" value="AIRS_C"/>
    <property type="match status" value="1"/>
</dbReference>
<gene>
    <name evidence="2" type="ORF">ACFQT0_09185</name>
</gene>
<dbReference type="InterPro" id="IPR010074">
    <property type="entry name" value="PRibForGlyAmidine_synth_PurL"/>
</dbReference>
<evidence type="ECO:0000313" key="2">
    <source>
        <dbReference type="EMBL" id="MFC7667540.1"/>
    </source>
</evidence>
<evidence type="ECO:0000259" key="1">
    <source>
        <dbReference type="Pfam" id="PF02769"/>
    </source>
</evidence>
<comment type="caution">
    <text evidence="2">The sequence shown here is derived from an EMBL/GenBank/DDBJ whole genome shotgun (WGS) entry which is preliminary data.</text>
</comment>
<protein>
    <submittedName>
        <fullName evidence="2">AIR synthase-related protein</fullName>
    </submittedName>
</protein>
<dbReference type="PANTHER" id="PTHR43555">
    <property type="entry name" value="PHOSPHORIBOSYLFORMYLGLYCINAMIDINE SYNTHASE SUBUNIT PURL"/>
    <property type="match status" value="1"/>
</dbReference>
<dbReference type="Gene3D" id="3.90.650.10">
    <property type="entry name" value="PurM-like C-terminal domain"/>
    <property type="match status" value="1"/>
</dbReference>
<dbReference type="Proteomes" id="UP001596513">
    <property type="component" value="Unassembled WGS sequence"/>
</dbReference>
<evidence type="ECO:0000313" key="3">
    <source>
        <dbReference type="Proteomes" id="UP001596513"/>
    </source>
</evidence>
<name>A0ABW2U508_9BACT</name>
<dbReference type="InterPro" id="IPR010918">
    <property type="entry name" value="PurM-like_C_dom"/>
</dbReference>
<sequence length="87" mass="8667">MAGGRVGKDGIHGATFSSIELDETAPATAVQIGSPITQKLAMDFLLLAARRGLLKCSTDNGAGGLSSSVGELAGISGGAVVELERVP</sequence>
<dbReference type="RefSeq" id="WP_380205958.1">
    <property type="nucleotide sequence ID" value="NZ_JBHTEK010000001.1"/>
</dbReference>
<dbReference type="PANTHER" id="PTHR43555:SF1">
    <property type="entry name" value="PHOSPHORIBOSYLFORMYLGLYCINAMIDINE SYNTHASE SUBUNIT PURL"/>
    <property type="match status" value="1"/>
</dbReference>